<dbReference type="Pfam" id="PF01261">
    <property type="entry name" value="AP_endonuc_2"/>
    <property type="match status" value="1"/>
</dbReference>
<dbReference type="EMBL" id="UINC01030014">
    <property type="protein sequence ID" value="SVB13716.1"/>
    <property type="molecule type" value="Genomic_DNA"/>
</dbReference>
<accession>A0A382BIP0</accession>
<dbReference type="InterPro" id="IPR050312">
    <property type="entry name" value="IolE/XylAMocC-like"/>
</dbReference>
<dbReference type="InterPro" id="IPR013022">
    <property type="entry name" value="Xyl_isomerase-like_TIM-brl"/>
</dbReference>
<evidence type="ECO:0000313" key="2">
    <source>
        <dbReference type="EMBL" id="SVB13716.1"/>
    </source>
</evidence>
<gene>
    <name evidence="2" type="ORF">METZ01_LOCUS166570</name>
</gene>
<reference evidence="2" key="1">
    <citation type="submission" date="2018-05" db="EMBL/GenBank/DDBJ databases">
        <authorList>
            <person name="Lanie J.A."/>
            <person name="Ng W.-L."/>
            <person name="Kazmierczak K.M."/>
            <person name="Andrzejewski T.M."/>
            <person name="Davidsen T.M."/>
            <person name="Wayne K.J."/>
            <person name="Tettelin H."/>
            <person name="Glass J.I."/>
            <person name="Rusch D."/>
            <person name="Podicherti R."/>
            <person name="Tsui H.-C.T."/>
            <person name="Winkler M.E."/>
        </authorList>
    </citation>
    <scope>NUCLEOTIDE SEQUENCE</scope>
</reference>
<proteinExistence type="predicted"/>
<dbReference type="SUPFAM" id="SSF51658">
    <property type="entry name" value="Xylose isomerase-like"/>
    <property type="match status" value="1"/>
</dbReference>
<dbReference type="AlphaFoldDB" id="A0A382BIP0"/>
<dbReference type="PANTHER" id="PTHR12110:SF41">
    <property type="entry name" value="INOSOSE DEHYDRATASE"/>
    <property type="match status" value="1"/>
</dbReference>
<dbReference type="InterPro" id="IPR036237">
    <property type="entry name" value="Xyl_isomerase-like_sf"/>
</dbReference>
<feature type="domain" description="Xylose isomerase-like TIM barrel" evidence="1">
    <location>
        <begin position="28"/>
        <end position="232"/>
    </location>
</feature>
<sequence length="255" mass="28586">MAESQIAAQLYTLRDFTKTQGDIAKTMKRVKEIGYDAVQCSALGSIEPEELKKIVDGEGLEICATHSSYHRMRDEPQAVIDEHQLWGCKHAAIGGLPSEYRTGLEGYIEFAREASTVAKRLATGGLVFSYHNHSFELEKFGDRTALQILYEDSDPEYFHSEIDSYWIVHGGGDPAEWIRSLKDRASIVHFKDMTMKGNTQIMAEVGEGNLNWSAIISACQQAGTDWYIVEQDTCQRDPFDSLAISLSNLKQMGIH</sequence>
<evidence type="ECO:0000259" key="1">
    <source>
        <dbReference type="Pfam" id="PF01261"/>
    </source>
</evidence>
<name>A0A382BIP0_9ZZZZ</name>
<organism evidence="2">
    <name type="scientific">marine metagenome</name>
    <dbReference type="NCBI Taxonomy" id="408172"/>
    <lineage>
        <taxon>unclassified sequences</taxon>
        <taxon>metagenomes</taxon>
        <taxon>ecological metagenomes</taxon>
    </lineage>
</organism>
<dbReference type="PANTHER" id="PTHR12110">
    <property type="entry name" value="HYDROXYPYRUVATE ISOMERASE"/>
    <property type="match status" value="1"/>
</dbReference>
<protein>
    <recommendedName>
        <fullName evidence="1">Xylose isomerase-like TIM barrel domain-containing protein</fullName>
    </recommendedName>
</protein>
<dbReference type="Gene3D" id="3.20.20.150">
    <property type="entry name" value="Divalent-metal-dependent TIM barrel enzymes"/>
    <property type="match status" value="1"/>
</dbReference>